<dbReference type="AlphaFoldDB" id="A0A918L7G7"/>
<organism evidence="1 2">
    <name type="scientific">Streptomyces griseoviridis</name>
    <dbReference type="NCBI Taxonomy" id="45398"/>
    <lineage>
        <taxon>Bacteria</taxon>
        <taxon>Bacillati</taxon>
        <taxon>Actinomycetota</taxon>
        <taxon>Actinomycetes</taxon>
        <taxon>Kitasatosporales</taxon>
        <taxon>Streptomycetaceae</taxon>
        <taxon>Streptomyces</taxon>
    </lineage>
</organism>
<keyword evidence="2" id="KW-1185">Reference proteome</keyword>
<evidence type="ECO:0000313" key="2">
    <source>
        <dbReference type="Proteomes" id="UP000653493"/>
    </source>
</evidence>
<comment type="caution">
    <text evidence="1">The sequence shown here is derived from an EMBL/GenBank/DDBJ whole genome shotgun (WGS) entry which is preliminary data.</text>
</comment>
<sequence length="162" mass="17743">MSAETVIAVAATVIALGSLWVSWSQTRATRLHNRQSVRPLLRFRRIRQDDLVGLKIVNAGLGPAVVTRSTVSLDGVVVGAWDREVKPRLFPPEAWPRTYSLRPGSVLLAGQAVFLVSLEGGDPGRFREMWDLIDRRLAVEVVYESLYGGEGFSVTSARPDGG</sequence>
<protein>
    <submittedName>
        <fullName evidence="1">Uncharacterized protein</fullName>
    </submittedName>
</protein>
<gene>
    <name evidence="1" type="ORF">GCM10010238_01080</name>
</gene>
<proteinExistence type="predicted"/>
<evidence type="ECO:0000313" key="1">
    <source>
        <dbReference type="EMBL" id="GGS17005.1"/>
    </source>
</evidence>
<reference evidence="1" key="1">
    <citation type="journal article" date="2014" name="Int. J. Syst. Evol. Microbiol.">
        <title>Complete genome sequence of Corynebacterium casei LMG S-19264T (=DSM 44701T), isolated from a smear-ripened cheese.</title>
        <authorList>
            <consortium name="US DOE Joint Genome Institute (JGI-PGF)"/>
            <person name="Walter F."/>
            <person name="Albersmeier A."/>
            <person name="Kalinowski J."/>
            <person name="Ruckert C."/>
        </authorList>
    </citation>
    <scope>NUCLEOTIDE SEQUENCE</scope>
    <source>
        <strain evidence="1">JCM 4234</strain>
    </source>
</reference>
<dbReference type="EMBL" id="BMSL01000001">
    <property type="protein sequence ID" value="GGS17005.1"/>
    <property type="molecule type" value="Genomic_DNA"/>
</dbReference>
<dbReference type="Proteomes" id="UP000653493">
    <property type="component" value="Unassembled WGS sequence"/>
</dbReference>
<accession>A0A918L7G7</accession>
<name>A0A918L7G7_STRGD</name>
<reference evidence="1" key="2">
    <citation type="submission" date="2020-09" db="EMBL/GenBank/DDBJ databases">
        <authorList>
            <person name="Sun Q."/>
            <person name="Ohkuma M."/>
        </authorList>
    </citation>
    <scope>NUCLEOTIDE SEQUENCE</scope>
    <source>
        <strain evidence="1">JCM 4234</strain>
    </source>
</reference>